<keyword evidence="1" id="KW-0472">Membrane</keyword>
<dbReference type="Pfam" id="PF06966">
    <property type="entry name" value="DUF1295"/>
    <property type="match status" value="1"/>
</dbReference>
<feature type="transmembrane region" description="Helical" evidence="1">
    <location>
        <begin position="145"/>
        <end position="161"/>
    </location>
</feature>
<evidence type="ECO:0000313" key="2">
    <source>
        <dbReference type="EMBL" id="MDO1558811.1"/>
    </source>
</evidence>
<proteinExistence type="predicted"/>
<feature type="transmembrane region" description="Helical" evidence="1">
    <location>
        <begin position="67"/>
        <end position="85"/>
    </location>
</feature>
<accession>A0ABT8SK85</accession>
<reference evidence="2" key="1">
    <citation type="submission" date="2023-07" db="EMBL/GenBank/DDBJ databases">
        <title>Brevundimonas soil sp. nov., isolated from the soil of chemical plant.</title>
        <authorList>
            <person name="Wu N."/>
        </authorList>
    </citation>
    <scope>NUCLEOTIDE SEQUENCE</scope>
    <source>
        <strain evidence="2">XZ-24</strain>
    </source>
</reference>
<organism evidence="2 3">
    <name type="scientific">Peiella sedimenti</name>
    <dbReference type="NCBI Taxonomy" id="3061083"/>
    <lineage>
        <taxon>Bacteria</taxon>
        <taxon>Pseudomonadati</taxon>
        <taxon>Pseudomonadota</taxon>
        <taxon>Alphaproteobacteria</taxon>
        <taxon>Caulobacterales</taxon>
        <taxon>Caulobacteraceae</taxon>
        <taxon>Peiella</taxon>
    </lineage>
</organism>
<keyword evidence="3" id="KW-1185">Reference proteome</keyword>
<gene>
    <name evidence="2" type="ORF">Q0812_05155</name>
</gene>
<keyword evidence="1" id="KW-1133">Transmembrane helix</keyword>
<dbReference type="PANTHER" id="PTHR32251:SF17">
    <property type="entry name" value="STEROID 5-ALPHA REDUCTASE C-TERMINAL DOMAIN-CONTAINING PROTEIN"/>
    <property type="match status" value="1"/>
</dbReference>
<evidence type="ECO:0000313" key="3">
    <source>
        <dbReference type="Proteomes" id="UP001169063"/>
    </source>
</evidence>
<dbReference type="Proteomes" id="UP001169063">
    <property type="component" value="Unassembled WGS sequence"/>
</dbReference>
<protein>
    <submittedName>
        <fullName evidence="2">DUF1295 domain-containing protein</fullName>
    </submittedName>
</protein>
<feature type="transmembrane region" description="Helical" evidence="1">
    <location>
        <begin position="111"/>
        <end position="133"/>
    </location>
</feature>
<evidence type="ECO:0000256" key="1">
    <source>
        <dbReference type="SAM" id="Phobius"/>
    </source>
</evidence>
<keyword evidence="1" id="KW-0812">Transmembrane</keyword>
<feature type="transmembrane region" description="Helical" evidence="1">
    <location>
        <begin position="39"/>
        <end position="55"/>
    </location>
</feature>
<dbReference type="RefSeq" id="WP_302109247.1">
    <property type="nucleotide sequence ID" value="NZ_JAUKTR010000002.1"/>
</dbReference>
<comment type="caution">
    <text evidence="2">The sequence shown here is derived from an EMBL/GenBank/DDBJ whole genome shotgun (WGS) entry which is preliminary data.</text>
</comment>
<dbReference type="EMBL" id="JAUKTR010000002">
    <property type="protein sequence ID" value="MDO1558811.1"/>
    <property type="molecule type" value="Genomic_DNA"/>
</dbReference>
<dbReference type="InterPro" id="IPR010721">
    <property type="entry name" value="UstE-like"/>
</dbReference>
<sequence>MSAGDALLPLALVLASMLAVMATAWLTQRAVRDTGWVDVFWTFGSGAMLALAALWPSDAALPERQWLAAAVAVVWAGRLGVYVASRVAKGPEDSRYAQLRRLWGADYQRRLFGFVLIQAPATTLLALSVFTAAHAGEPTLGWRDLIAVLILAIGIGGEALADEQMRRFKATPGHGPIMDQGLWSWSRHPNYFFQWFGWLAWPVMALDLAEPFTLTTLVAPAVMYLILRHGSGVPPLERTMLESRGETFRDYQSRVSVFFPLPPRRVRP</sequence>
<name>A0ABT8SK85_9CAUL</name>
<dbReference type="PANTHER" id="PTHR32251">
    <property type="entry name" value="3-OXO-5-ALPHA-STEROID 4-DEHYDROGENASE"/>
    <property type="match status" value="1"/>
</dbReference>
<dbReference type="Gene3D" id="1.20.120.1630">
    <property type="match status" value="1"/>
</dbReference>
<feature type="transmembrane region" description="Helical" evidence="1">
    <location>
        <begin position="6"/>
        <end position="27"/>
    </location>
</feature>